<evidence type="ECO:0000256" key="1">
    <source>
        <dbReference type="ARBA" id="ARBA00022617"/>
    </source>
</evidence>
<dbReference type="SUPFAM" id="SSF46626">
    <property type="entry name" value="Cytochrome c"/>
    <property type="match status" value="1"/>
</dbReference>
<evidence type="ECO:0000256" key="3">
    <source>
        <dbReference type="ARBA" id="ARBA00023004"/>
    </source>
</evidence>
<organism evidence="6 7">
    <name type="scientific">Neomesorhizobium albiziae</name>
    <dbReference type="NCBI Taxonomy" id="335020"/>
    <lineage>
        <taxon>Bacteria</taxon>
        <taxon>Pseudomonadati</taxon>
        <taxon>Pseudomonadota</taxon>
        <taxon>Alphaproteobacteria</taxon>
        <taxon>Hyphomicrobiales</taxon>
        <taxon>Phyllobacteriaceae</taxon>
        <taxon>Neomesorhizobium</taxon>
    </lineage>
</organism>
<sequence length="146" mass="15149">MLAATALALLISGQLGNTADGKAAFESACGACHKKDGMGVAGLAPPLARADWAKSADPAMRTYLPLVVLNGISGKIVAGGKTFMSAMPPQKQHSDEELAAIAAYVVGTLNPPPAGWTDYTTAEIATLRTEKTDRKALLELRGKLVE</sequence>
<dbReference type="RefSeq" id="WP_149762896.1">
    <property type="nucleotide sequence ID" value="NZ_BSPE01000023.1"/>
</dbReference>
<dbReference type="GO" id="GO:0009055">
    <property type="term" value="F:electron transfer activity"/>
    <property type="evidence" value="ECO:0007669"/>
    <property type="project" value="InterPro"/>
</dbReference>
<protein>
    <submittedName>
        <fullName evidence="6">Cytochrome C oxidase, cbb3-type, subunit III</fullName>
    </submittedName>
</protein>
<keyword evidence="3 4" id="KW-0408">Iron</keyword>
<dbReference type="PANTHER" id="PTHR35008">
    <property type="entry name" value="BLL4482 PROTEIN-RELATED"/>
    <property type="match status" value="1"/>
</dbReference>
<name>A0A1I4E3U1_9HYPH</name>
<evidence type="ECO:0000313" key="7">
    <source>
        <dbReference type="Proteomes" id="UP000323300"/>
    </source>
</evidence>
<dbReference type="AlphaFoldDB" id="A0A1I4E3U1"/>
<evidence type="ECO:0000259" key="5">
    <source>
        <dbReference type="PROSITE" id="PS51007"/>
    </source>
</evidence>
<evidence type="ECO:0000256" key="2">
    <source>
        <dbReference type="ARBA" id="ARBA00022723"/>
    </source>
</evidence>
<dbReference type="EMBL" id="FOSL01000021">
    <property type="protein sequence ID" value="SFK99247.1"/>
    <property type="molecule type" value="Genomic_DNA"/>
</dbReference>
<dbReference type="InterPro" id="IPR009056">
    <property type="entry name" value="Cyt_c-like_dom"/>
</dbReference>
<keyword evidence="1 4" id="KW-0349">Heme</keyword>
<keyword evidence="7" id="KW-1185">Reference proteome</keyword>
<accession>A0A1I4E3U1</accession>
<evidence type="ECO:0000256" key="4">
    <source>
        <dbReference type="PROSITE-ProRule" id="PRU00433"/>
    </source>
</evidence>
<reference evidence="6 7" key="1">
    <citation type="submission" date="2016-10" db="EMBL/GenBank/DDBJ databases">
        <authorList>
            <person name="Varghese N."/>
            <person name="Submissions S."/>
        </authorList>
    </citation>
    <scope>NUCLEOTIDE SEQUENCE [LARGE SCALE GENOMIC DNA]</scope>
    <source>
        <strain evidence="6 7">DSM 21822</strain>
    </source>
</reference>
<dbReference type="PANTHER" id="PTHR35008:SF8">
    <property type="entry name" value="ALCOHOL DEHYDROGENASE CYTOCHROME C SUBUNIT"/>
    <property type="match status" value="1"/>
</dbReference>
<gene>
    <name evidence="6" type="ORF">SAMN04488498_12164</name>
</gene>
<dbReference type="Pfam" id="PF13442">
    <property type="entry name" value="Cytochrome_CBB3"/>
    <property type="match status" value="1"/>
</dbReference>
<dbReference type="GO" id="GO:0020037">
    <property type="term" value="F:heme binding"/>
    <property type="evidence" value="ECO:0007669"/>
    <property type="project" value="InterPro"/>
</dbReference>
<feature type="domain" description="Cytochrome c" evidence="5">
    <location>
        <begin position="16"/>
        <end position="109"/>
    </location>
</feature>
<evidence type="ECO:0000313" key="6">
    <source>
        <dbReference type="EMBL" id="SFK99247.1"/>
    </source>
</evidence>
<dbReference type="OrthoDB" id="70223at2"/>
<dbReference type="InterPro" id="IPR036909">
    <property type="entry name" value="Cyt_c-like_dom_sf"/>
</dbReference>
<dbReference type="GO" id="GO:0046872">
    <property type="term" value="F:metal ion binding"/>
    <property type="evidence" value="ECO:0007669"/>
    <property type="project" value="UniProtKB-KW"/>
</dbReference>
<dbReference type="Gene3D" id="1.10.760.10">
    <property type="entry name" value="Cytochrome c-like domain"/>
    <property type="match status" value="1"/>
</dbReference>
<proteinExistence type="predicted"/>
<keyword evidence="2 4" id="KW-0479">Metal-binding</keyword>
<dbReference type="PROSITE" id="PS51007">
    <property type="entry name" value="CYTC"/>
    <property type="match status" value="1"/>
</dbReference>
<dbReference type="Proteomes" id="UP000323300">
    <property type="component" value="Unassembled WGS sequence"/>
</dbReference>
<dbReference type="InterPro" id="IPR051459">
    <property type="entry name" value="Cytochrome_c-type_DH"/>
</dbReference>